<dbReference type="PRINTS" id="PR00038">
    <property type="entry name" value="HTHLUXR"/>
</dbReference>
<dbReference type="SUPFAM" id="SSF52540">
    <property type="entry name" value="P-loop containing nucleoside triphosphate hydrolases"/>
    <property type="match status" value="1"/>
</dbReference>
<dbReference type="SUPFAM" id="SSF48452">
    <property type="entry name" value="TPR-like"/>
    <property type="match status" value="1"/>
</dbReference>
<evidence type="ECO:0000259" key="2">
    <source>
        <dbReference type="PROSITE" id="PS50043"/>
    </source>
</evidence>
<accession>A0A7K0C7C7</accession>
<dbReference type="InterPro" id="IPR000792">
    <property type="entry name" value="Tscrpt_reg_LuxR_C"/>
</dbReference>
<feature type="domain" description="HTH luxR-type" evidence="2">
    <location>
        <begin position="703"/>
        <end position="768"/>
    </location>
</feature>
<sequence length="770" mass="82643">MSLQSLERRSGRLPAQLTSFVGRDEELEQIGRLFDRCRLVTLTGPGGVGKTRLAVRAADGLADRFPAGVCFVDLAALRDPLLLPQAVGEALGLPDTDHVAALDDLVGRLAELSLLLVLDTCEHLVDACALLAEVLLRNAPDLRVLVTSRQPLDVAGEHTLVVAPLASPIPDRYDGAEPCESVTLFAERAAAVVPGWTVTPANHGAVALLCHRLDGIPLALELAAVQLRALSVEQIVDRLDRRVLHVRAMRTTMPRHQTLQAAIDWSHELCSRGERTLWARLSVFAGDFDLEGAEHVCADADLPAARVYELLAGLVAKSIVLRADHDGTARYRMLDTIREYGAELLERAGAAETIRDRAFGYYAGRIEQARAELGTGAQPRWLRWFRYEQPNIRALMEHALTAGSDDALMTISLGVGRLLALQGMIGEIRHWYRRILQTRELPGPRGTELLALAGLAASMQGDLDGAAAMTGRAEERAVAAGDTAGLGYIREAQGVAALFAGDLDGAGGLLAEAAGLHGRAGTADVLVPVTEVFLAVACMLAGRTEGALEHAARAVKATEADGELWCRSYALCVRGLTRVLGDQAEQARPDLHEGLRVKRELGDRLGIALALDMSAACLATLGDAPAAIRMFAVADRLRNFTGTTLFGPQHGVLREVYEQQTREAVGEQAYRETYEAGLRLDMDLAVAEALGELPDPGPAEEGAEGDGNPLTPRELEIAGLVAQGLTNREIAARLVIAKRTADSHVEHILAKLGFTSRAQIAAWSARRSEP</sequence>
<dbReference type="InterPro" id="IPR058852">
    <property type="entry name" value="HTH_77"/>
</dbReference>
<dbReference type="SMART" id="SM00421">
    <property type="entry name" value="HTH_LUXR"/>
    <property type="match status" value="1"/>
</dbReference>
<keyword evidence="4" id="KW-1185">Reference proteome</keyword>
<dbReference type="CDD" id="cd06170">
    <property type="entry name" value="LuxR_C_like"/>
    <property type="match status" value="1"/>
</dbReference>
<dbReference type="PANTHER" id="PTHR47691:SF3">
    <property type="entry name" value="HTH-TYPE TRANSCRIPTIONAL REGULATOR RV0890C-RELATED"/>
    <property type="match status" value="1"/>
</dbReference>
<dbReference type="Gene3D" id="1.10.10.10">
    <property type="entry name" value="Winged helix-like DNA-binding domain superfamily/Winged helix DNA-binding domain"/>
    <property type="match status" value="1"/>
</dbReference>
<dbReference type="Pfam" id="PF00196">
    <property type="entry name" value="GerE"/>
    <property type="match status" value="1"/>
</dbReference>
<dbReference type="Pfam" id="PF25872">
    <property type="entry name" value="HTH_77"/>
    <property type="match status" value="1"/>
</dbReference>
<evidence type="ECO:0000313" key="3">
    <source>
        <dbReference type="EMBL" id="MQY09318.1"/>
    </source>
</evidence>
<dbReference type="Gene3D" id="1.25.40.10">
    <property type="entry name" value="Tetratricopeptide repeat domain"/>
    <property type="match status" value="1"/>
</dbReference>
<protein>
    <recommendedName>
        <fullName evidence="2">HTH luxR-type domain-containing protein</fullName>
    </recommendedName>
</protein>
<dbReference type="InterPro" id="IPR027417">
    <property type="entry name" value="P-loop_NTPase"/>
</dbReference>
<dbReference type="PRINTS" id="PR00364">
    <property type="entry name" value="DISEASERSIST"/>
</dbReference>
<dbReference type="SUPFAM" id="SSF46894">
    <property type="entry name" value="C-terminal effector domain of the bipartite response regulators"/>
    <property type="match status" value="1"/>
</dbReference>
<dbReference type="InterPro" id="IPR036388">
    <property type="entry name" value="WH-like_DNA-bd_sf"/>
</dbReference>
<dbReference type="PANTHER" id="PTHR47691">
    <property type="entry name" value="REGULATOR-RELATED"/>
    <property type="match status" value="1"/>
</dbReference>
<dbReference type="GO" id="GO:0003677">
    <property type="term" value="F:DNA binding"/>
    <property type="evidence" value="ECO:0007669"/>
    <property type="project" value="InterPro"/>
</dbReference>
<name>A0A7K0C7C7_9ACTN</name>
<dbReference type="RefSeq" id="WP_328595264.1">
    <property type="nucleotide sequence ID" value="NZ_WEGH01000006.1"/>
</dbReference>
<dbReference type="InterPro" id="IPR016032">
    <property type="entry name" value="Sig_transdc_resp-reg_C-effctor"/>
</dbReference>
<dbReference type="GO" id="GO:0006355">
    <property type="term" value="P:regulation of DNA-templated transcription"/>
    <property type="evidence" value="ECO:0007669"/>
    <property type="project" value="InterPro"/>
</dbReference>
<dbReference type="EMBL" id="WEGH01000006">
    <property type="protein sequence ID" value="MQY09318.1"/>
    <property type="molecule type" value="Genomic_DNA"/>
</dbReference>
<organism evidence="3 4">
    <name type="scientific">Actinomadura macrotermitis</name>
    <dbReference type="NCBI Taxonomy" id="2585200"/>
    <lineage>
        <taxon>Bacteria</taxon>
        <taxon>Bacillati</taxon>
        <taxon>Actinomycetota</taxon>
        <taxon>Actinomycetes</taxon>
        <taxon>Streptosporangiales</taxon>
        <taxon>Thermomonosporaceae</taxon>
        <taxon>Actinomadura</taxon>
    </lineage>
</organism>
<dbReference type="AlphaFoldDB" id="A0A7K0C7C7"/>
<dbReference type="Gene3D" id="3.40.50.300">
    <property type="entry name" value="P-loop containing nucleotide triphosphate hydrolases"/>
    <property type="match status" value="1"/>
</dbReference>
<gene>
    <name evidence="3" type="ORF">ACRB68_74370</name>
</gene>
<dbReference type="InterPro" id="IPR011990">
    <property type="entry name" value="TPR-like_helical_dom_sf"/>
</dbReference>
<reference evidence="3 4" key="1">
    <citation type="submission" date="2019-10" db="EMBL/GenBank/DDBJ databases">
        <title>Actinomadura rubteroloni sp. nov. and Actinomadura macrotermitis sp. nov., isolated from the gut of fungus growing-termite Macrotermes natalensis.</title>
        <authorList>
            <person name="Benndorf R."/>
            <person name="Martin K."/>
            <person name="Kuefner M."/>
            <person name="De Beer W."/>
            <person name="Kaster A.-K."/>
            <person name="Vollmers J."/>
            <person name="Poulsen M."/>
            <person name="Beemelmanns C."/>
        </authorList>
    </citation>
    <scope>NUCLEOTIDE SEQUENCE [LARGE SCALE GENOMIC DNA]</scope>
    <source>
        <strain evidence="3 4">RB68</strain>
    </source>
</reference>
<evidence type="ECO:0000256" key="1">
    <source>
        <dbReference type="SAM" id="MobiDB-lite"/>
    </source>
</evidence>
<comment type="caution">
    <text evidence="3">The sequence shown here is derived from an EMBL/GenBank/DDBJ whole genome shotgun (WGS) entry which is preliminary data.</text>
</comment>
<dbReference type="PROSITE" id="PS50043">
    <property type="entry name" value="HTH_LUXR_2"/>
    <property type="match status" value="1"/>
</dbReference>
<proteinExistence type="predicted"/>
<evidence type="ECO:0000313" key="4">
    <source>
        <dbReference type="Proteomes" id="UP000487268"/>
    </source>
</evidence>
<dbReference type="Proteomes" id="UP000487268">
    <property type="component" value="Unassembled WGS sequence"/>
</dbReference>
<feature type="region of interest" description="Disordered" evidence="1">
    <location>
        <begin position="692"/>
        <end position="711"/>
    </location>
</feature>